<dbReference type="Gene3D" id="3.30.420.40">
    <property type="match status" value="2"/>
</dbReference>
<accession>A0A3N0VGT0</accession>
<protein>
    <submittedName>
        <fullName evidence="3">ParM/StbA family protein</fullName>
    </submittedName>
</protein>
<feature type="domain" description="Actin homologue MreB-like C-terminal" evidence="2">
    <location>
        <begin position="183"/>
        <end position="302"/>
    </location>
</feature>
<dbReference type="AlphaFoldDB" id="A0A3N0VGT0"/>
<sequence length="342" mass="37292">MRILAVDIGFGYCKATDGRRSQAFKSIVGEANPAAYSESLLPGQEQAARHFDIGGESVFVGELAETQSRGRGFTLDPAQFLSQYAKTLGLAALVPFVDHSDPVRLVTGLPISLFRRHREALANSLIGRHQIGVYNAAGQREEKTLYVEKVRVIPQPFGSLYNLMLDSAGRVSQQRYTSEKIGVIDVGFRTCDFAIADKTRYSERGSQSTDSGICLAYDAIANALREKSGVQVELYRLYEAINAGSIKIRGERHDLGPLVQRAFSQLAGRIATEANRLWAEDWDIDTIVLSGGGGAVLAPYLKGQVAGEVLPVPADQDARLNNVLGYWKYGNHVWGQAQALSA</sequence>
<dbReference type="InParanoid" id="A0A3N0VGT0"/>
<dbReference type="Pfam" id="PF17989">
    <property type="entry name" value="ALP_N"/>
    <property type="match status" value="1"/>
</dbReference>
<proteinExistence type="predicted"/>
<dbReference type="RefSeq" id="WP_123210935.1">
    <property type="nucleotide sequence ID" value="NZ_RJVO01000002.1"/>
</dbReference>
<comment type="caution">
    <text evidence="3">The sequence shown here is derived from an EMBL/GenBank/DDBJ whole genome shotgun (WGS) entry which is preliminary data.</text>
</comment>
<evidence type="ECO:0000259" key="1">
    <source>
        <dbReference type="Pfam" id="PF17989"/>
    </source>
</evidence>
<keyword evidence="4" id="KW-1185">Reference proteome</keyword>
<dbReference type="InterPro" id="IPR049067">
    <property type="entry name" value="MreB-like_C"/>
</dbReference>
<evidence type="ECO:0000313" key="3">
    <source>
        <dbReference type="EMBL" id="ROH91891.1"/>
    </source>
</evidence>
<dbReference type="SUPFAM" id="SSF53067">
    <property type="entry name" value="Actin-like ATPase domain"/>
    <property type="match status" value="2"/>
</dbReference>
<dbReference type="EMBL" id="RJVO01000002">
    <property type="protein sequence ID" value="ROH91891.1"/>
    <property type="molecule type" value="Genomic_DNA"/>
</dbReference>
<gene>
    <name evidence="3" type="ORF">ED208_05835</name>
</gene>
<feature type="domain" description="Actin-like protein N-terminal" evidence="1">
    <location>
        <begin position="5"/>
        <end position="158"/>
    </location>
</feature>
<dbReference type="InterPro" id="IPR043129">
    <property type="entry name" value="ATPase_NBD"/>
</dbReference>
<evidence type="ECO:0000313" key="4">
    <source>
        <dbReference type="Proteomes" id="UP000282106"/>
    </source>
</evidence>
<organism evidence="3 4">
    <name type="scientific">Stagnimonas aquatica</name>
    <dbReference type="NCBI Taxonomy" id="2689987"/>
    <lineage>
        <taxon>Bacteria</taxon>
        <taxon>Pseudomonadati</taxon>
        <taxon>Pseudomonadota</taxon>
        <taxon>Gammaproteobacteria</taxon>
        <taxon>Nevskiales</taxon>
        <taxon>Nevskiaceae</taxon>
        <taxon>Stagnimonas</taxon>
    </lineage>
</organism>
<dbReference type="Proteomes" id="UP000282106">
    <property type="component" value="Unassembled WGS sequence"/>
</dbReference>
<name>A0A3N0VGT0_9GAMM</name>
<evidence type="ECO:0000259" key="2">
    <source>
        <dbReference type="Pfam" id="PF21522"/>
    </source>
</evidence>
<dbReference type="CDD" id="cd24025">
    <property type="entry name" value="ASKHA_NBD_ParM_pCBH-like"/>
    <property type="match status" value="1"/>
</dbReference>
<dbReference type="InterPro" id="IPR040607">
    <property type="entry name" value="ALP_N"/>
</dbReference>
<dbReference type="Pfam" id="PF21522">
    <property type="entry name" value="MreB-like_C"/>
    <property type="match status" value="1"/>
</dbReference>
<reference evidence="3 4" key="1">
    <citation type="submission" date="2018-10" db="EMBL/GenBank/DDBJ databases">
        <authorList>
            <person name="Chen W.-M."/>
        </authorList>
    </citation>
    <scope>NUCLEOTIDE SEQUENCE [LARGE SCALE GENOMIC DNA]</scope>
    <source>
        <strain evidence="3 4">THS-13</strain>
    </source>
</reference>